<keyword evidence="15" id="KW-1185">Reference proteome</keyword>
<evidence type="ECO:0000256" key="9">
    <source>
        <dbReference type="ARBA" id="ARBA00023136"/>
    </source>
</evidence>
<dbReference type="PANTHER" id="PTHR30400:SF0">
    <property type="entry name" value="BIOSYNTHETIC PEPTIDOGLYCAN TRANSGLYCOSYLASE"/>
    <property type="match status" value="1"/>
</dbReference>
<dbReference type="EMBL" id="NIRR01000036">
    <property type="protein sequence ID" value="OWP61972.1"/>
    <property type="molecule type" value="Genomic_DNA"/>
</dbReference>
<evidence type="ECO:0000259" key="13">
    <source>
        <dbReference type="Pfam" id="PF00912"/>
    </source>
</evidence>
<keyword evidence="8 12" id="KW-1133">Transmembrane helix</keyword>
<dbReference type="Proteomes" id="UP000197277">
    <property type="component" value="Unassembled WGS sequence"/>
</dbReference>
<keyword evidence="10" id="KW-0961">Cell wall biogenesis/degradation</keyword>
<evidence type="ECO:0000256" key="7">
    <source>
        <dbReference type="ARBA" id="ARBA00022984"/>
    </source>
</evidence>
<dbReference type="GO" id="GO:0009274">
    <property type="term" value="C:peptidoglycan-based cell wall"/>
    <property type="evidence" value="ECO:0007669"/>
    <property type="project" value="InterPro"/>
</dbReference>
<dbReference type="GO" id="GO:0008360">
    <property type="term" value="P:regulation of cell shape"/>
    <property type="evidence" value="ECO:0007669"/>
    <property type="project" value="UniProtKB-KW"/>
</dbReference>
<evidence type="ECO:0000313" key="14">
    <source>
        <dbReference type="EMBL" id="OWP61972.1"/>
    </source>
</evidence>
<evidence type="ECO:0000256" key="6">
    <source>
        <dbReference type="ARBA" id="ARBA00022960"/>
    </source>
</evidence>
<dbReference type="SUPFAM" id="SSF53955">
    <property type="entry name" value="Lysozyme-like"/>
    <property type="match status" value="1"/>
</dbReference>
<gene>
    <name evidence="14" type="ORF">CDA63_16550</name>
</gene>
<keyword evidence="2" id="KW-0997">Cell inner membrane</keyword>
<dbReference type="InterPro" id="IPR001264">
    <property type="entry name" value="Glyco_trans_51"/>
</dbReference>
<name>A0A246FHG4_9BACT</name>
<dbReference type="InterPro" id="IPR011812">
    <property type="entry name" value="Pep_trsgly"/>
</dbReference>
<organism evidence="14 15">
    <name type="scientific">Hymenobacter amundsenii</name>
    <dbReference type="NCBI Taxonomy" id="2006685"/>
    <lineage>
        <taxon>Bacteria</taxon>
        <taxon>Pseudomonadati</taxon>
        <taxon>Bacteroidota</taxon>
        <taxon>Cytophagia</taxon>
        <taxon>Cytophagales</taxon>
        <taxon>Hymenobacteraceae</taxon>
        <taxon>Hymenobacter</taxon>
    </lineage>
</organism>
<keyword evidence="9 12" id="KW-0472">Membrane</keyword>
<keyword evidence="3" id="KW-0328">Glycosyltransferase</keyword>
<feature type="transmembrane region" description="Helical" evidence="12">
    <location>
        <begin position="64"/>
        <end position="82"/>
    </location>
</feature>
<evidence type="ECO:0000313" key="15">
    <source>
        <dbReference type="Proteomes" id="UP000197277"/>
    </source>
</evidence>
<keyword evidence="5 12" id="KW-0812">Transmembrane</keyword>
<keyword evidence="7" id="KW-0573">Peptidoglycan synthesis</keyword>
<sequence>MVPKVAQASGRANSGRGPFCLPLRPKRLGPGDEFGPNLASLGSGFVFLPRFVRVTSATKKKIGFGLGILVVLLAVGLGVFLAKRQQLLEIALEKVKGKVERKFPVTLTFGPARFTDLNTVQLDGISLVPTAEASLTDTLLRAQTVRASLSVRSLFAGRPVFSNLEIDKARLTARKVSDARDNYSFLYKKDKNAPAVPRDTTKGTNYGLLANQLLEAAFDNVPGEADFRDFLITYDGPRHQARLVMPRLAIESGEISGEMTALIDSVQNRVGIVGHIDAGDYEVDAQVFGLDKRPVVLPYVQRRYGARVQFDTIRVALTDKDLSRDELTLKGTASAVNFIVNHPKLSDQDVRFPRAGIDFVTRLGQASFALDKGTRVLLNRMELFPRLSVRRRPVPERVVGKNINGLTSRSQLLAGLVVKLDVESAETPANDFFDALPEGMFESLEGTRAEGSLRYKLHAALDMNQLDSLEFDSGLRATKFRITQFGRENLNKLNQSFRYTAYNDKGDSVKTFAVGPENPEFTPYNQVADELKYAIMTAEDPRFLTHRGFMEKAFVKSAIQNLKERRFARGGSTLSMQLVKNVFLTRKKTIVRKAEEALIVWIIENTRLASKQRMLEVYLNIIEWGPKIYGVHEAAEFYFNKPPANLNLSESLFLASIIPSPKRYRAGFNQYGEMRGSARYFQRLIAQLMARRGFITTEQAQSVGGVSFSGRGLRAMDFIPRPVVDSTLMLLRADSTKFNDPIDLLDLLGGGVPPSQEVPPTTTTPPKP</sequence>
<feature type="region of interest" description="Disordered" evidence="11">
    <location>
        <begin position="749"/>
        <end position="768"/>
    </location>
</feature>
<evidence type="ECO:0000256" key="10">
    <source>
        <dbReference type="ARBA" id="ARBA00023316"/>
    </source>
</evidence>
<reference evidence="14 15" key="1">
    <citation type="submission" date="2017-06" db="EMBL/GenBank/DDBJ databases">
        <title>Hymenobacter amundsenii sp. nov. isolated from regoliths in Antarctica.</title>
        <authorList>
            <person name="Sedlacek I."/>
            <person name="Kralova S."/>
            <person name="Pantucek R."/>
            <person name="Svec P."/>
            <person name="Holochova P."/>
            <person name="Stankova E."/>
            <person name="Vrbovska V."/>
            <person name="Busse H.-J."/>
        </authorList>
    </citation>
    <scope>NUCLEOTIDE SEQUENCE [LARGE SCALE GENOMIC DNA]</scope>
    <source>
        <strain evidence="14 15">CCM 8682</strain>
    </source>
</reference>
<evidence type="ECO:0000256" key="8">
    <source>
        <dbReference type="ARBA" id="ARBA00022989"/>
    </source>
</evidence>
<evidence type="ECO:0000256" key="3">
    <source>
        <dbReference type="ARBA" id="ARBA00022676"/>
    </source>
</evidence>
<evidence type="ECO:0000256" key="1">
    <source>
        <dbReference type="ARBA" id="ARBA00022475"/>
    </source>
</evidence>
<accession>A0A246FHG4</accession>
<dbReference type="InterPro" id="IPR023346">
    <property type="entry name" value="Lysozyme-like_dom_sf"/>
</dbReference>
<dbReference type="Gene3D" id="1.10.3810.10">
    <property type="entry name" value="Biosynthetic peptidoglycan transglycosylase-like"/>
    <property type="match status" value="1"/>
</dbReference>
<keyword evidence="4" id="KW-0808">Transferase</keyword>
<proteinExistence type="predicted"/>
<dbReference type="AlphaFoldDB" id="A0A246FHG4"/>
<evidence type="ECO:0000256" key="11">
    <source>
        <dbReference type="SAM" id="MobiDB-lite"/>
    </source>
</evidence>
<evidence type="ECO:0000256" key="2">
    <source>
        <dbReference type="ARBA" id="ARBA00022519"/>
    </source>
</evidence>
<evidence type="ECO:0000256" key="12">
    <source>
        <dbReference type="SAM" id="Phobius"/>
    </source>
</evidence>
<evidence type="ECO:0000256" key="5">
    <source>
        <dbReference type="ARBA" id="ARBA00022692"/>
    </source>
</evidence>
<dbReference type="GO" id="GO:0016020">
    <property type="term" value="C:membrane"/>
    <property type="evidence" value="ECO:0007669"/>
    <property type="project" value="InterPro"/>
</dbReference>
<keyword evidence="6" id="KW-0133">Cell shape</keyword>
<keyword evidence="1" id="KW-1003">Cell membrane</keyword>
<protein>
    <submittedName>
        <fullName evidence="14">Penicillin-binding protein</fullName>
    </submittedName>
</protein>
<dbReference type="PANTHER" id="PTHR30400">
    <property type="entry name" value="MONOFUNCTIONAL BIOSYNTHETIC PEPTIDOGLYCAN TRANSGLYCOSYLASE"/>
    <property type="match status" value="1"/>
</dbReference>
<comment type="caution">
    <text evidence="14">The sequence shown here is derived from an EMBL/GenBank/DDBJ whole genome shotgun (WGS) entry which is preliminary data.</text>
</comment>
<evidence type="ECO:0000256" key="4">
    <source>
        <dbReference type="ARBA" id="ARBA00022679"/>
    </source>
</evidence>
<dbReference type="GO" id="GO:0071555">
    <property type="term" value="P:cell wall organization"/>
    <property type="evidence" value="ECO:0007669"/>
    <property type="project" value="UniProtKB-KW"/>
</dbReference>
<dbReference type="Pfam" id="PF00912">
    <property type="entry name" value="Transgly"/>
    <property type="match status" value="1"/>
</dbReference>
<dbReference type="OrthoDB" id="9766909at2"/>
<dbReference type="GO" id="GO:0009252">
    <property type="term" value="P:peptidoglycan biosynthetic process"/>
    <property type="evidence" value="ECO:0007669"/>
    <property type="project" value="UniProtKB-KW"/>
</dbReference>
<feature type="domain" description="Glycosyl transferase family 51" evidence="13">
    <location>
        <begin position="509"/>
        <end position="666"/>
    </location>
</feature>
<dbReference type="GO" id="GO:0016763">
    <property type="term" value="F:pentosyltransferase activity"/>
    <property type="evidence" value="ECO:0007669"/>
    <property type="project" value="InterPro"/>
</dbReference>
<dbReference type="InterPro" id="IPR036950">
    <property type="entry name" value="PBP_transglycosylase"/>
</dbReference>